<evidence type="ECO:0000256" key="1">
    <source>
        <dbReference type="SAM" id="MobiDB-lite"/>
    </source>
</evidence>
<gene>
    <name evidence="2" type="ORF">HMPREF1317_1902</name>
</gene>
<keyword evidence="3" id="KW-1185">Reference proteome</keyword>
<evidence type="ECO:0000313" key="3">
    <source>
        <dbReference type="Proteomes" id="UP000004578"/>
    </source>
</evidence>
<name>J1HD91_9ACTO</name>
<dbReference type="EMBL" id="AKFS01000198">
    <property type="protein sequence ID" value="EJF43383.1"/>
    <property type="molecule type" value="Genomic_DNA"/>
</dbReference>
<dbReference type="Proteomes" id="UP000004578">
    <property type="component" value="Unassembled WGS sequence"/>
</dbReference>
<feature type="compositionally biased region" description="Basic and acidic residues" evidence="1">
    <location>
        <begin position="331"/>
        <end position="359"/>
    </location>
</feature>
<protein>
    <submittedName>
        <fullName evidence="2">Uncharacterized protein</fullName>
    </submittedName>
</protein>
<organism evidence="2 3">
    <name type="scientific">Schaalia georgiae F0490</name>
    <dbReference type="NCBI Taxonomy" id="1125717"/>
    <lineage>
        <taxon>Bacteria</taxon>
        <taxon>Bacillati</taxon>
        <taxon>Actinomycetota</taxon>
        <taxon>Actinomycetes</taxon>
        <taxon>Actinomycetales</taxon>
        <taxon>Actinomycetaceae</taxon>
        <taxon>Schaalia</taxon>
    </lineage>
</organism>
<accession>J1HD91</accession>
<sequence>MSGGAALSAADAPGGAVGGSGNPGGALVAERQDARSGFEGLGIIEDGHALVEAIQGGSWAGTALGVAFTGLDVASAVSDPIGTLISMGLGWALEWVWPFNALFNALAGDAAQVEANAQTWENVAMALEAAGAQLEDDTTTCLSDMAGDGVEAIRTSADGVAEHVQAASQWAQAMADGLRMASGIVQVVHDVVRQAITDLIGTICSVAIEEACTLGLATALVIEQITTRVAALSTHVFEAITHLKTAFSSFHGLLSELGRLWNTLTGAISSMFHRGAAAVTPHGPVAGTTAAIGIGGGAPHGAHGPHASAQPAPPPPPHTKDPVKNDPLVFPERKPWKGKSREKPEPEPHHGERWGEGRDQAQLNTLRDARVEAKQHIKDLEAELRAHGVDPKDVTQDRITDTWNTLISSGRDPREIKHIIRTATDLSHSRGHYSRLGEEVGIVGAESKLESQGMELLPNTGGTGAGNATGDIYATALDKEGNHQAFHVVEAKGYRSKLGTRLVDGTPFEQGSPTYVRDIMLNDTQLHSALARDAALREAILKREIPVVADVYRTRHPYMSCVALERTAAVPLDDDFIKKLEEILREHPAYTP</sequence>
<evidence type="ECO:0000313" key="2">
    <source>
        <dbReference type="EMBL" id="EJF43383.1"/>
    </source>
</evidence>
<dbReference type="AlphaFoldDB" id="J1HD91"/>
<dbReference type="OrthoDB" id="3261163at2"/>
<reference evidence="2 3" key="1">
    <citation type="submission" date="2012-05" db="EMBL/GenBank/DDBJ databases">
        <authorList>
            <person name="Harkins D.M."/>
            <person name="Madupu R."/>
            <person name="Durkin A.S."/>
            <person name="Torralba M."/>
            <person name="Methe B."/>
            <person name="Sutton G.G."/>
            <person name="Nelson K.E."/>
        </authorList>
    </citation>
    <scope>NUCLEOTIDE SEQUENCE [LARGE SCALE GENOMIC DNA]</scope>
    <source>
        <strain evidence="2 3">F0490</strain>
    </source>
</reference>
<feature type="region of interest" description="Disordered" evidence="1">
    <location>
        <begin position="290"/>
        <end position="359"/>
    </location>
</feature>
<proteinExistence type="predicted"/>
<comment type="caution">
    <text evidence="2">The sequence shown here is derived from an EMBL/GenBank/DDBJ whole genome shotgun (WGS) entry which is preliminary data.</text>
</comment>
<dbReference type="PATRIC" id="fig|1125717.3.peg.1272"/>
<feature type="compositionally biased region" description="Low complexity" evidence="1">
    <location>
        <begin position="300"/>
        <end position="310"/>
    </location>
</feature>
<dbReference type="RefSeq" id="WP_005870687.1">
    <property type="nucleotide sequence ID" value="NZ_AKFS01000198.1"/>
</dbReference>